<dbReference type="OrthoDB" id="4131546at2"/>
<keyword evidence="8" id="KW-1185">Reference proteome</keyword>
<dbReference type="Gene3D" id="1.10.10.10">
    <property type="entry name" value="Winged helix-like DNA-binding domain superfamily/Winged helix DNA-binding domain"/>
    <property type="match status" value="1"/>
</dbReference>
<evidence type="ECO:0000256" key="2">
    <source>
        <dbReference type="ARBA" id="ARBA00023015"/>
    </source>
</evidence>
<evidence type="ECO:0000256" key="3">
    <source>
        <dbReference type="ARBA" id="ARBA00023125"/>
    </source>
</evidence>
<evidence type="ECO:0000256" key="4">
    <source>
        <dbReference type="ARBA" id="ARBA00023163"/>
    </source>
</evidence>
<dbReference type="PRINTS" id="PR00039">
    <property type="entry name" value="HTHLYSR"/>
</dbReference>
<feature type="compositionally biased region" description="Low complexity" evidence="5">
    <location>
        <begin position="319"/>
        <end position="331"/>
    </location>
</feature>
<dbReference type="Pfam" id="PF03466">
    <property type="entry name" value="LysR_substrate"/>
    <property type="match status" value="1"/>
</dbReference>
<dbReference type="InterPro" id="IPR005119">
    <property type="entry name" value="LysR_subst-bd"/>
</dbReference>
<dbReference type="InterPro" id="IPR000847">
    <property type="entry name" value="LysR_HTH_N"/>
</dbReference>
<name>A0A2T0LSQ7_9PSEU</name>
<keyword evidence="3 7" id="KW-0238">DNA-binding</keyword>
<dbReference type="PANTHER" id="PTHR30346">
    <property type="entry name" value="TRANSCRIPTIONAL DUAL REGULATOR HCAR-RELATED"/>
    <property type="match status" value="1"/>
</dbReference>
<keyword evidence="2" id="KW-0805">Transcription regulation</keyword>
<dbReference type="InterPro" id="IPR036390">
    <property type="entry name" value="WH_DNA-bd_sf"/>
</dbReference>
<dbReference type="Proteomes" id="UP000238362">
    <property type="component" value="Unassembled WGS sequence"/>
</dbReference>
<dbReference type="Gene3D" id="3.40.190.10">
    <property type="entry name" value="Periplasmic binding protein-like II"/>
    <property type="match status" value="2"/>
</dbReference>
<evidence type="ECO:0000256" key="1">
    <source>
        <dbReference type="ARBA" id="ARBA00009437"/>
    </source>
</evidence>
<evidence type="ECO:0000256" key="5">
    <source>
        <dbReference type="SAM" id="MobiDB-lite"/>
    </source>
</evidence>
<dbReference type="AlphaFoldDB" id="A0A2T0LSQ7"/>
<dbReference type="Pfam" id="PF00126">
    <property type="entry name" value="HTH_1"/>
    <property type="match status" value="1"/>
</dbReference>
<accession>A0A2T0LSQ7</accession>
<sequence length="339" mass="36222">MDSPSVVLVTDIELRPLVALAAIAEEGSFARAAARIGYAQSTVSQQIAALERAVGGAVFERPGGPRPVRLTPLGALVLDRGRELLAKAEALADAVERFHAGAGRIDIGTFQSVSNVILPSLVRRLRDEHPGCDIRLSEEEPEQPRLGDLDLLFYDGRLDGETEHRKLLDDPYLLVATAGSFPDGPVGLRQLDGVPMVAWPLTCDQPWMEQAVTRAGVRPRIVFRSAVNDTLLSMVRAGMGSAVLPWLALRGAAIPDDGLRVHALRPALPPREVYLHWRAGAARSPLAGRAVEIVVEIAAALAPEAARAGDLPGSREWRAPAGDGPAGNGNRPPDRALRP</sequence>
<dbReference type="GO" id="GO:0003700">
    <property type="term" value="F:DNA-binding transcription factor activity"/>
    <property type="evidence" value="ECO:0007669"/>
    <property type="project" value="InterPro"/>
</dbReference>
<dbReference type="GO" id="GO:0032993">
    <property type="term" value="C:protein-DNA complex"/>
    <property type="evidence" value="ECO:0007669"/>
    <property type="project" value="TreeGrafter"/>
</dbReference>
<evidence type="ECO:0000313" key="8">
    <source>
        <dbReference type="Proteomes" id="UP000238362"/>
    </source>
</evidence>
<gene>
    <name evidence="7" type="ORF">B0I33_107261</name>
</gene>
<evidence type="ECO:0000313" key="7">
    <source>
        <dbReference type="EMBL" id="PRX46684.1"/>
    </source>
</evidence>
<comment type="caution">
    <text evidence="7">The sequence shown here is derived from an EMBL/GenBank/DDBJ whole genome shotgun (WGS) entry which is preliminary data.</text>
</comment>
<comment type="similarity">
    <text evidence="1">Belongs to the LysR transcriptional regulatory family.</text>
</comment>
<dbReference type="PROSITE" id="PS50931">
    <property type="entry name" value="HTH_LYSR"/>
    <property type="match status" value="1"/>
</dbReference>
<reference evidence="7 8" key="1">
    <citation type="submission" date="2018-03" db="EMBL/GenBank/DDBJ databases">
        <title>Genomic Encyclopedia of Type Strains, Phase III (KMG-III): the genomes of soil and plant-associated and newly described type strains.</title>
        <authorList>
            <person name="Whitman W."/>
        </authorList>
    </citation>
    <scope>NUCLEOTIDE SEQUENCE [LARGE SCALE GENOMIC DNA]</scope>
    <source>
        <strain evidence="7 8">CGMCC 4.7125</strain>
    </source>
</reference>
<protein>
    <submittedName>
        <fullName evidence="7">DNA-binding transcriptional LysR family regulator</fullName>
    </submittedName>
</protein>
<organism evidence="7 8">
    <name type="scientific">Prauserella shujinwangii</name>
    <dbReference type="NCBI Taxonomy" id="1453103"/>
    <lineage>
        <taxon>Bacteria</taxon>
        <taxon>Bacillati</taxon>
        <taxon>Actinomycetota</taxon>
        <taxon>Actinomycetes</taxon>
        <taxon>Pseudonocardiales</taxon>
        <taxon>Pseudonocardiaceae</taxon>
        <taxon>Prauserella</taxon>
    </lineage>
</organism>
<keyword evidence="4" id="KW-0804">Transcription</keyword>
<feature type="domain" description="HTH lysR-type" evidence="6">
    <location>
        <begin position="12"/>
        <end position="71"/>
    </location>
</feature>
<dbReference type="PANTHER" id="PTHR30346:SF28">
    <property type="entry name" value="HTH-TYPE TRANSCRIPTIONAL REGULATOR CYNR"/>
    <property type="match status" value="1"/>
</dbReference>
<dbReference type="GO" id="GO:0003677">
    <property type="term" value="F:DNA binding"/>
    <property type="evidence" value="ECO:0007669"/>
    <property type="project" value="UniProtKB-KW"/>
</dbReference>
<dbReference type="EMBL" id="PVNH01000007">
    <property type="protein sequence ID" value="PRX46684.1"/>
    <property type="molecule type" value="Genomic_DNA"/>
</dbReference>
<dbReference type="InterPro" id="IPR036388">
    <property type="entry name" value="WH-like_DNA-bd_sf"/>
</dbReference>
<feature type="region of interest" description="Disordered" evidence="5">
    <location>
        <begin position="305"/>
        <end position="339"/>
    </location>
</feature>
<proteinExistence type="inferred from homology"/>
<dbReference type="SUPFAM" id="SSF53850">
    <property type="entry name" value="Periplasmic binding protein-like II"/>
    <property type="match status" value="1"/>
</dbReference>
<evidence type="ECO:0000259" key="6">
    <source>
        <dbReference type="PROSITE" id="PS50931"/>
    </source>
</evidence>
<dbReference type="SUPFAM" id="SSF46785">
    <property type="entry name" value="Winged helix' DNA-binding domain"/>
    <property type="match status" value="1"/>
</dbReference>
<dbReference type="RefSeq" id="WP_106180070.1">
    <property type="nucleotide sequence ID" value="NZ_PVNH01000007.1"/>
</dbReference>